<evidence type="ECO:0000313" key="1">
    <source>
        <dbReference type="Ensembl" id="ENSGEVP00005019116.1"/>
    </source>
</evidence>
<name>A0A8C4WM62_9SAUR</name>
<dbReference type="AlphaFoldDB" id="A0A8C4WM62"/>
<dbReference type="Ensembl" id="ENSGEVT00005020088.1">
    <property type="protein sequence ID" value="ENSGEVP00005019116.1"/>
    <property type="gene ID" value="ENSGEVG00005013563.1"/>
</dbReference>
<keyword evidence="2" id="KW-1185">Reference proteome</keyword>
<proteinExistence type="predicted"/>
<accession>A0A8C4WM62</accession>
<dbReference type="PANTHER" id="PTHR23266">
    <property type="entry name" value="IMMUNOGLOBULIN HEAVY CHAIN"/>
    <property type="match status" value="1"/>
</dbReference>
<reference evidence="1" key="1">
    <citation type="submission" date="2025-08" db="UniProtKB">
        <authorList>
            <consortium name="Ensembl"/>
        </authorList>
    </citation>
    <scope>IDENTIFICATION</scope>
</reference>
<dbReference type="Proteomes" id="UP000694390">
    <property type="component" value="Unassembled WGS sequence"/>
</dbReference>
<dbReference type="Gene3D" id="2.60.40.10">
    <property type="entry name" value="Immunoglobulins"/>
    <property type="match status" value="1"/>
</dbReference>
<dbReference type="GeneTree" id="ENSGT01150000288196"/>
<evidence type="ECO:0008006" key="3">
    <source>
        <dbReference type="Google" id="ProtNLM"/>
    </source>
</evidence>
<evidence type="ECO:0000313" key="2">
    <source>
        <dbReference type="Proteomes" id="UP000694390"/>
    </source>
</evidence>
<organism evidence="1 2">
    <name type="scientific">Gopherus evgoodei</name>
    <name type="common">Goodes thornscrub tortoise</name>
    <dbReference type="NCBI Taxonomy" id="1825980"/>
    <lineage>
        <taxon>Eukaryota</taxon>
        <taxon>Metazoa</taxon>
        <taxon>Chordata</taxon>
        <taxon>Craniata</taxon>
        <taxon>Vertebrata</taxon>
        <taxon>Euteleostomi</taxon>
        <taxon>Archelosauria</taxon>
        <taxon>Testudinata</taxon>
        <taxon>Testudines</taxon>
        <taxon>Cryptodira</taxon>
        <taxon>Durocryptodira</taxon>
        <taxon>Testudinoidea</taxon>
        <taxon>Testudinidae</taxon>
        <taxon>Gopherus</taxon>
    </lineage>
</organism>
<reference evidence="1" key="2">
    <citation type="submission" date="2025-09" db="UniProtKB">
        <authorList>
            <consortium name="Ensembl"/>
        </authorList>
    </citation>
    <scope>IDENTIFICATION</scope>
</reference>
<dbReference type="OrthoDB" id="8865476at2759"/>
<dbReference type="SUPFAM" id="SSF48726">
    <property type="entry name" value="Immunoglobulin"/>
    <property type="match status" value="1"/>
</dbReference>
<dbReference type="InterPro" id="IPR013783">
    <property type="entry name" value="Ig-like_fold"/>
</dbReference>
<sequence length="57" mass="6189">RSWEWDSHPASFSTGVKAQIQLVQPGAEVKKPGESVKVSCKGSGYTFTSYGTIQTLQ</sequence>
<protein>
    <recommendedName>
        <fullName evidence="3">Ig-like domain-containing protein</fullName>
    </recommendedName>
</protein>
<dbReference type="InterPro" id="IPR050199">
    <property type="entry name" value="IgHV"/>
</dbReference>
<dbReference type="InterPro" id="IPR036179">
    <property type="entry name" value="Ig-like_dom_sf"/>
</dbReference>